<feature type="transmembrane region" description="Helical" evidence="5">
    <location>
        <begin position="151"/>
        <end position="168"/>
    </location>
</feature>
<reference evidence="6 7" key="1">
    <citation type="submission" date="2016-07" db="EMBL/GenBank/DDBJ databases">
        <title>Pervasive Adenine N6-methylation of Active Genes in Fungi.</title>
        <authorList>
            <consortium name="DOE Joint Genome Institute"/>
            <person name="Mondo S.J."/>
            <person name="Dannebaum R.O."/>
            <person name="Kuo R.C."/>
            <person name="Labutti K."/>
            <person name="Haridas S."/>
            <person name="Kuo A."/>
            <person name="Salamov A."/>
            <person name="Ahrendt S.R."/>
            <person name="Lipzen A."/>
            <person name="Sullivan W."/>
            <person name="Andreopoulos W.B."/>
            <person name="Clum A."/>
            <person name="Lindquist E."/>
            <person name="Daum C."/>
            <person name="Ramamoorthy G.K."/>
            <person name="Gryganskyi A."/>
            <person name="Culley D."/>
            <person name="Magnuson J.K."/>
            <person name="James T.Y."/>
            <person name="O'Malley M.A."/>
            <person name="Stajich J.E."/>
            <person name="Spatafora J.W."/>
            <person name="Visel A."/>
            <person name="Grigoriev I.V."/>
        </authorList>
    </citation>
    <scope>NUCLEOTIDE SEQUENCE [LARGE SCALE GENOMIC DNA]</scope>
    <source>
        <strain evidence="6 7">JEL800</strain>
    </source>
</reference>
<dbReference type="OrthoDB" id="6428174at2759"/>
<feature type="transmembrane region" description="Helical" evidence="5">
    <location>
        <begin position="75"/>
        <end position="96"/>
    </location>
</feature>
<dbReference type="PANTHER" id="PTHR12570:SF92">
    <property type="entry name" value="SPICHTHYIN, ISOFORM B"/>
    <property type="match status" value="1"/>
</dbReference>
<dbReference type="PANTHER" id="PTHR12570">
    <property type="match status" value="1"/>
</dbReference>
<protein>
    <submittedName>
        <fullName evidence="6">DUF803-domain-containing protein</fullName>
    </submittedName>
</protein>
<feature type="transmembrane region" description="Helical" evidence="5">
    <location>
        <begin position="108"/>
        <end position="131"/>
    </location>
</feature>
<keyword evidence="7" id="KW-1185">Reference proteome</keyword>
<keyword evidence="3 5" id="KW-1133">Transmembrane helix</keyword>
<feature type="transmembrane region" description="Helical" evidence="5">
    <location>
        <begin position="12"/>
        <end position="32"/>
    </location>
</feature>
<dbReference type="InterPro" id="IPR008521">
    <property type="entry name" value="Mg_trans_NIPA"/>
</dbReference>
<comment type="subcellular location">
    <subcellularLocation>
        <location evidence="1">Membrane</location>
        <topology evidence="1">Multi-pass membrane protein</topology>
    </subcellularLocation>
</comment>
<evidence type="ECO:0000256" key="4">
    <source>
        <dbReference type="ARBA" id="ARBA00023136"/>
    </source>
</evidence>
<keyword evidence="4 5" id="KW-0472">Membrane</keyword>
<dbReference type="AlphaFoldDB" id="A0A1Y2CIT9"/>
<dbReference type="GO" id="GO:0015095">
    <property type="term" value="F:magnesium ion transmembrane transporter activity"/>
    <property type="evidence" value="ECO:0007669"/>
    <property type="project" value="InterPro"/>
</dbReference>
<feature type="transmembrane region" description="Helical" evidence="5">
    <location>
        <begin position="285"/>
        <end position="302"/>
    </location>
</feature>
<sequence length="332" mass="36110">MPNLSSTPTWESVVGITLAVLSGLFLGTSVVLRKRGLIEVASAGHDVVQGSTAYLKNAFWWSGMILQALGEICNFGAYAFCPTILVTPLGTFSIVFNSTLSHYMLHEVLTFVGKIGCLLCVLGVVMIVIHAPTDQETNTIPDLMQNVINPMFLSYSAFIVALIFWLKLYAEPRYAKKSPFVYIAMSSCGGSYLVLSAQGVGSSIVTSAKNWKTNNQFLQWPLYPLIAFMGMAVVYQIVYLNKALAASSSAVIYPISYVCFTGMTIISTCFLYRELPFESVDDGVSIIQGFLVIACGVTLLYTSSSENNRIVLENHNHGNHSNGAASPTKTKV</sequence>
<gene>
    <name evidence="6" type="ORF">BCR33DRAFT_113508</name>
</gene>
<accession>A0A1Y2CIT9</accession>
<feature type="transmembrane region" description="Helical" evidence="5">
    <location>
        <begin position="251"/>
        <end position="273"/>
    </location>
</feature>
<dbReference type="Pfam" id="PF05653">
    <property type="entry name" value="Mg_trans_NIPA"/>
    <property type="match status" value="1"/>
</dbReference>
<dbReference type="GO" id="GO:0016020">
    <property type="term" value="C:membrane"/>
    <property type="evidence" value="ECO:0007669"/>
    <property type="project" value="UniProtKB-SubCell"/>
</dbReference>
<feature type="transmembrane region" description="Helical" evidence="5">
    <location>
        <begin position="220"/>
        <end position="239"/>
    </location>
</feature>
<dbReference type="SUPFAM" id="SSF103481">
    <property type="entry name" value="Multidrug resistance efflux transporter EmrE"/>
    <property type="match status" value="1"/>
</dbReference>
<evidence type="ECO:0000313" key="6">
    <source>
        <dbReference type="EMBL" id="ORY46942.1"/>
    </source>
</evidence>
<evidence type="ECO:0000256" key="3">
    <source>
        <dbReference type="ARBA" id="ARBA00022989"/>
    </source>
</evidence>
<evidence type="ECO:0000256" key="5">
    <source>
        <dbReference type="SAM" id="Phobius"/>
    </source>
</evidence>
<feature type="transmembrane region" description="Helical" evidence="5">
    <location>
        <begin position="53"/>
        <end position="69"/>
    </location>
</feature>
<evidence type="ECO:0000256" key="2">
    <source>
        <dbReference type="ARBA" id="ARBA00022692"/>
    </source>
</evidence>
<dbReference type="InterPro" id="IPR037185">
    <property type="entry name" value="EmrE-like"/>
</dbReference>
<evidence type="ECO:0000313" key="7">
    <source>
        <dbReference type="Proteomes" id="UP000193642"/>
    </source>
</evidence>
<dbReference type="EMBL" id="MCGO01000015">
    <property type="protein sequence ID" value="ORY46942.1"/>
    <property type="molecule type" value="Genomic_DNA"/>
</dbReference>
<keyword evidence="2 5" id="KW-0812">Transmembrane</keyword>
<feature type="transmembrane region" description="Helical" evidence="5">
    <location>
        <begin position="180"/>
        <end position="200"/>
    </location>
</feature>
<proteinExistence type="predicted"/>
<dbReference type="Proteomes" id="UP000193642">
    <property type="component" value="Unassembled WGS sequence"/>
</dbReference>
<comment type="caution">
    <text evidence="6">The sequence shown here is derived from an EMBL/GenBank/DDBJ whole genome shotgun (WGS) entry which is preliminary data.</text>
</comment>
<name>A0A1Y2CIT9_9FUNG</name>
<evidence type="ECO:0000256" key="1">
    <source>
        <dbReference type="ARBA" id="ARBA00004141"/>
    </source>
</evidence>
<organism evidence="6 7">
    <name type="scientific">Rhizoclosmatium globosum</name>
    <dbReference type="NCBI Taxonomy" id="329046"/>
    <lineage>
        <taxon>Eukaryota</taxon>
        <taxon>Fungi</taxon>
        <taxon>Fungi incertae sedis</taxon>
        <taxon>Chytridiomycota</taxon>
        <taxon>Chytridiomycota incertae sedis</taxon>
        <taxon>Chytridiomycetes</taxon>
        <taxon>Chytridiales</taxon>
        <taxon>Chytriomycetaceae</taxon>
        <taxon>Rhizoclosmatium</taxon>
    </lineage>
</organism>